<name>A1B3G6_PARDP</name>
<proteinExistence type="predicted"/>
<dbReference type="AlphaFoldDB" id="A1B3G6"/>
<dbReference type="Proteomes" id="UP000000361">
    <property type="component" value="Chromosome 1"/>
</dbReference>
<dbReference type="EMBL" id="CP000489">
    <property type="protein sequence ID" value="ABL70060.1"/>
    <property type="molecule type" value="Genomic_DNA"/>
</dbReference>
<organism evidence="3 4">
    <name type="scientific">Paracoccus denitrificans (strain Pd 1222)</name>
    <dbReference type="NCBI Taxonomy" id="318586"/>
    <lineage>
        <taxon>Bacteria</taxon>
        <taxon>Pseudomonadati</taxon>
        <taxon>Pseudomonadota</taxon>
        <taxon>Alphaproteobacteria</taxon>
        <taxon>Rhodobacterales</taxon>
        <taxon>Paracoccaceae</taxon>
        <taxon>Paracoccus</taxon>
    </lineage>
</organism>
<feature type="transmembrane region" description="Helical" evidence="1">
    <location>
        <begin position="12"/>
        <end position="32"/>
    </location>
</feature>
<keyword evidence="1" id="KW-0812">Transmembrane</keyword>
<feature type="domain" description="CD-NTase-associated protein 15" evidence="2">
    <location>
        <begin position="43"/>
        <end position="161"/>
    </location>
</feature>
<dbReference type="EnsemblBacteria" id="ABL70060">
    <property type="protein sequence ID" value="ABL70060"/>
    <property type="gene ID" value="Pden_1968"/>
</dbReference>
<dbReference type="OrthoDB" id="8453584at2"/>
<dbReference type="RefSeq" id="WP_011748257.1">
    <property type="nucleotide sequence ID" value="NC_008686.1"/>
</dbReference>
<sequence length="172" mass="19721">MDAGETFEAGRLVVRWASSLSLAAVVLLYAGWRWLPMLQSMIFPYLGGCWQGEVRYVDKNQNPCAKPVTMEAKHTLFGIKFLLDSDESTSATLAVHAEKDPDFDRYRLFYVYLNRRKEGVVGGGEAYRGLAVVRWADAPQPSLEGDYFTDTHRDGTLHLRRVEKTPFWKLWR</sequence>
<keyword evidence="1" id="KW-1133">Transmembrane helix</keyword>
<evidence type="ECO:0000259" key="2">
    <source>
        <dbReference type="Pfam" id="PF18153"/>
    </source>
</evidence>
<protein>
    <recommendedName>
        <fullName evidence="2">CD-NTase-associated protein 15 domain-containing protein</fullName>
    </recommendedName>
</protein>
<dbReference type="HOGENOM" id="CLU_1553795_0_0_5"/>
<evidence type="ECO:0000313" key="3">
    <source>
        <dbReference type="EMBL" id="ABL70060.1"/>
    </source>
</evidence>
<dbReference type="InterPro" id="IPR041208">
    <property type="entry name" value="Cap15"/>
</dbReference>
<keyword evidence="4" id="KW-1185">Reference proteome</keyword>
<dbReference type="STRING" id="318586.Pden_1968"/>
<reference evidence="4" key="1">
    <citation type="submission" date="2006-12" db="EMBL/GenBank/DDBJ databases">
        <title>Complete sequence of chromosome 1 of Paracoccus denitrificans PD1222.</title>
        <authorList>
            <person name="Copeland A."/>
            <person name="Lucas S."/>
            <person name="Lapidus A."/>
            <person name="Barry K."/>
            <person name="Detter J.C."/>
            <person name="Glavina del Rio T."/>
            <person name="Hammon N."/>
            <person name="Israni S."/>
            <person name="Dalin E."/>
            <person name="Tice H."/>
            <person name="Pitluck S."/>
            <person name="Munk A.C."/>
            <person name="Brettin T."/>
            <person name="Bruce D."/>
            <person name="Han C."/>
            <person name="Tapia R."/>
            <person name="Gilna P."/>
            <person name="Schmutz J."/>
            <person name="Larimer F."/>
            <person name="Land M."/>
            <person name="Hauser L."/>
            <person name="Kyrpides N."/>
            <person name="Lykidis A."/>
            <person name="Spiro S."/>
            <person name="Richardson D.J."/>
            <person name="Moir J.W.B."/>
            <person name="Ferguson S.J."/>
            <person name="van Spanning R.J.M."/>
            <person name="Richardson P."/>
        </authorList>
    </citation>
    <scope>NUCLEOTIDE SEQUENCE [LARGE SCALE GENOMIC DNA]</scope>
    <source>
        <strain evidence="4">Pd 1222</strain>
    </source>
</reference>
<evidence type="ECO:0000256" key="1">
    <source>
        <dbReference type="SAM" id="Phobius"/>
    </source>
</evidence>
<dbReference type="GeneID" id="93450369"/>
<gene>
    <name evidence="3" type="ordered locus">Pden_1968</name>
</gene>
<dbReference type="KEGG" id="pde:Pden_1968"/>
<accession>A1B3G6</accession>
<evidence type="ECO:0000313" key="4">
    <source>
        <dbReference type="Proteomes" id="UP000000361"/>
    </source>
</evidence>
<keyword evidence="1" id="KW-0472">Membrane</keyword>
<dbReference type="Pfam" id="PF18153">
    <property type="entry name" value="Cap15_CD_rec"/>
    <property type="match status" value="1"/>
</dbReference>